<dbReference type="SUPFAM" id="SSF55874">
    <property type="entry name" value="ATPase domain of HSP90 chaperone/DNA topoisomerase II/histidine kinase"/>
    <property type="match status" value="1"/>
</dbReference>
<comment type="catalytic activity">
    <reaction evidence="1">
        <text>ATP + protein L-histidine = ADP + protein N-phospho-L-histidine.</text>
        <dbReference type="EC" id="2.7.13.3"/>
    </reaction>
</comment>
<dbReference type="Gene3D" id="3.30.565.10">
    <property type="entry name" value="Histidine kinase-like ATPase, C-terminal domain"/>
    <property type="match status" value="1"/>
</dbReference>
<feature type="transmembrane region" description="Helical" evidence="7">
    <location>
        <begin position="35"/>
        <end position="52"/>
    </location>
</feature>
<dbReference type="OrthoDB" id="9811889at2"/>
<feature type="transmembrane region" description="Helical" evidence="7">
    <location>
        <begin position="83"/>
        <end position="103"/>
    </location>
</feature>
<keyword evidence="5" id="KW-0418">Kinase</keyword>
<evidence type="ECO:0000256" key="7">
    <source>
        <dbReference type="SAM" id="Phobius"/>
    </source>
</evidence>
<dbReference type="InterPro" id="IPR004358">
    <property type="entry name" value="Sig_transdc_His_kin-like_C"/>
</dbReference>
<dbReference type="RefSeq" id="WP_099148467.1">
    <property type="nucleotide sequence ID" value="NZ_PDUD01000002.1"/>
</dbReference>
<dbReference type="Gene3D" id="1.10.287.130">
    <property type="match status" value="1"/>
</dbReference>
<keyword evidence="3" id="KW-0597">Phosphoprotein</keyword>
<keyword evidence="6" id="KW-0175">Coiled coil</keyword>
<sequence>MLNQLLHWVNQVTFLGIKDGESYLVRFRKRVLNRTYFLIAFFCLVLILEGFWNQQNKVTLVPVILMAISVGLLLLNHRGYFKISFLVLSFFFPTLFLGIIYLYGPTLKLDYTISFFIVLVLTLYDNSRIRIINILYLIVLQFFSFYFISNFTSPYAAYVDYFDSIIVLTGTTFGLFILTYQFIRISKAFQDHQQTYAENLDLKNRELKRNITEKEMLNRQLQERTEELQRANDFLESYTYITSHDLKTPIRNINSFSELLQKKLGEVDNEDIKDYLAFIRSGALQINSIVNGIIENAQSNRSSLEVEQVDCREMISDIERKLEIRLSEINGRIIYEGLPGICADKMMLQKVFFNLIDNGLKYNDSPAPSVSISYTEREQEHEFAVSDNGIGIQSRYSQDIFKMFKKLHGVQEFSGSGVGLALCKKIIELHGGKIWLEDPAPGGSTFRFIIPKES</sequence>
<name>A0A2D0NID6_FLAN2</name>
<evidence type="ECO:0000259" key="8">
    <source>
        <dbReference type="PROSITE" id="PS50109"/>
    </source>
</evidence>
<keyword evidence="10" id="KW-1185">Reference proteome</keyword>
<feature type="domain" description="Histidine kinase" evidence="8">
    <location>
        <begin position="241"/>
        <end position="454"/>
    </location>
</feature>
<comment type="caution">
    <text evidence="9">The sequence shown here is derived from an EMBL/GenBank/DDBJ whole genome shotgun (WGS) entry which is preliminary data.</text>
</comment>
<keyword evidence="7" id="KW-0472">Membrane</keyword>
<dbReference type="PROSITE" id="PS50109">
    <property type="entry name" value="HIS_KIN"/>
    <property type="match status" value="1"/>
</dbReference>
<feature type="transmembrane region" description="Helical" evidence="7">
    <location>
        <begin position="58"/>
        <end position="76"/>
    </location>
</feature>
<dbReference type="InterPro" id="IPR003594">
    <property type="entry name" value="HATPase_dom"/>
</dbReference>
<evidence type="ECO:0000256" key="2">
    <source>
        <dbReference type="ARBA" id="ARBA00012438"/>
    </source>
</evidence>
<dbReference type="CDD" id="cd00082">
    <property type="entry name" value="HisKA"/>
    <property type="match status" value="1"/>
</dbReference>
<evidence type="ECO:0000256" key="3">
    <source>
        <dbReference type="ARBA" id="ARBA00022553"/>
    </source>
</evidence>
<keyword evidence="7" id="KW-0812">Transmembrane</keyword>
<dbReference type="GO" id="GO:0000155">
    <property type="term" value="F:phosphorelay sensor kinase activity"/>
    <property type="evidence" value="ECO:0007669"/>
    <property type="project" value="InterPro"/>
</dbReference>
<feature type="coiled-coil region" evidence="6">
    <location>
        <begin position="197"/>
        <end position="238"/>
    </location>
</feature>
<dbReference type="Proteomes" id="UP000223913">
    <property type="component" value="Unassembled WGS sequence"/>
</dbReference>
<feature type="transmembrane region" description="Helical" evidence="7">
    <location>
        <begin position="131"/>
        <end position="149"/>
    </location>
</feature>
<evidence type="ECO:0000313" key="9">
    <source>
        <dbReference type="EMBL" id="PHN08265.1"/>
    </source>
</evidence>
<dbReference type="AlphaFoldDB" id="A0A2D0NID6"/>
<dbReference type="EC" id="2.7.13.3" evidence="2"/>
<accession>A0A2D0NID6</accession>
<proteinExistence type="predicted"/>
<dbReference type="InterPro" id="IPR036097">
    <property type="entry name" value="HisK_dim/P_sf"/>
</dbReference>
<dbReference type="PANTHER" id="PTHR43304:SF1">
    <property type="entry name" value="PAC DOMAIN-CONTAINING PROTEIN"/>
    <property type="match status" value="1"/>
</dbReference>
<dbReference type="PANTHER" id="PTHR43304">
    <property type="entry name" value="PHYTOCHROME-LIKE PROTEIN CPH1"/>
    <property type="match status" value="1"/>
</dbReference>
<dbReference type="InterPro" id="IPR005467">
    <property type="entry name" value="His_kinase_dom"/>
</dbReference>
<dbReference type="InterPro" id="IPR003661">
    <property type="entry name" value="HisK_dim/P_dom"/>
</dbReference>
<dbReference type="PRINTS" id="PR00344">
    <property type="entry name" value="BCTRLSENSOR"/>
</dbReference>
<protein>
    <recommendedName>
        <fullName evidence="2">histidine kinase</fullName>
        <ecNumber evidence="2">2.7.13.3</ecNumber>
    </recommendedName>
</protein>
<dbReference type="SUPFAM" id="SSF47384">
    <property type="entry name" value="Homodimeric domain of signal transducing histidine kinase"/>
    <property type="match status" value="1"/>
</dbReference>
<gene>
    <name evidence="9" type="ORF">CRP01_02785</name>
</gene>
<keyword evidence="4" id="KW-0808">Transferase</keyword>
<dbReference type="EMBL" id="PDUD01000002">
    <property type="protein sequence ID" value="PHN08265.1"/>
    <property type="molecule type" value="Genomic_DNA"/>
</dbReference>
<dbReference type="InterPro" id="IPR036890">
    <property type="entry name" value="HATPase_C_sf"/>
</dbReference>
<evidence type="ECO:0000313" key="10">
    <source>
        <dbReference type="Proteomes" id="UP000223913"/>
    </source>
</evidence>
<evidence type="ECO:0000256" key="6">
    <source>
        <dbReference type="SAM" id="Coils"/>
    </source>
</evidence>
<reference evidence="9 10" key="1">
    <citation type="submission" date="2017-10" db="EMBL/GenBank/DDBJ databases">
        <title>The draft genome sequence of Lewinella nigricans NBRC 102662.</title>
        <authorList>
            <person name="Wang K."/>
        </authorList>
    </citation>
    <scope>NUCLEOTIDE SEQUENCE [LARGE SCALE GENOMIC DNA]</scope>
    <source>
        <strain evidence="9 10">NBRC 102662</strain>
    </source>
</reference>
<organism evidence="9 10">
    <name type="scientific">Flavilitoribacter nigricans (strain ATCC 23147 / DSM 23189 / NBRC 102662 / NCIMB 1420 / SS-2)</name>
    <name type="common">Lewinella nigricans</name>
    <dbReference type="NCBI Taxonomy" id="1122177"/>
    <lineage>
        <taxon>Bacteria</taxon>
        <taxon>Pseudomonadati</taxon>
        <taxon>Bacteroidota</taxon>
        <taxon>Saprospiria</taxon>
        <taxon>Saprospirales</taxon>
        <taxon>Lewinellaceae</taxon>
        <taxon>Flavilitoribacter</taxon>
    </lineage>
</organism>
<keyword evidence="7" id="KW-1133">Transmembrane helix</keyword>
<dbReference type="InterPro" id="IPR052162">
    <property type="entry name" value="Sensor_kinase/Photoreceptor"/>
</dbReference>
<feature type="transmembrane region" description="Helical" evidence="7">
    <location>
        <begin position="161"/>
        <end position="183"/>
    </location>
</feature>
<dbReference type="SMART" id="SM00388">
    <property type="entry name" value="HisKA"/>
    <property type="match status" value="1"/>
</dbReference>
<dbReference type="SMART" id="SM00387">
    <property type="entry name" value="HATPase_c"/>
    <property type="match status" value="1"/>
</dbReference>
<evidence type="ECO:0000256" key="4">
    <source>
        <dbReference type="ARBA" id="ARBA00022679"/>
    </source>
</evidence>
<dbReference type="Pfam" id="PF02518">
    <property type="entry name" value="HATPase_c"/>
    <property type="match status" value="1"/>
</dbReference>
<dbReference type="Pfam" id="PF00512">
    <property type="entry name" value="HisKA"/>
    <property type="match status" value="1"/>
</dbReference>
<evidence type="ECO:0000256" key="1">
    <source>
        <dbReference type="ARBA" id="ARBA00000085"/>
    </source>
</evidence>
<evidence type="ECO:0000256" key="5">
    <source>
        <dbReference type="ARBA" id="ARBA00022777"/>
    </source>
</evidence>